<dbReference type="EMBL" id="CP137852">
    <property type="protein sequence ID" value="WPB86749.1"/>
    <property type="molecule type" value="Genomic_DNA"/>
</dbReference>
<dbReference type="InterPro" id="IPR037185">
    <property type="entry name" value="EmrE-like"/>
</dbReference>
<organism evidence="8 9">
    <name type="scientific">Sediminicoccus rosea</name>
    <dbReference type="NCBI Taxonomy" id="1225128"/>
    <lineage>
        <taxon>Bacteria</taxon>
        <taxon>Pseudomonadati</taxon>
        <taxon>Pseudomonadota</taxon>
        <taxon>Alphaproteobacteria</taxon>
        <taxon>Acetobacterales</taxon>
        <taxon>Roseomonadaceae</taxon>
        <taxon>Sediminicoccus</taxon>
    </lineage>
</organism>
<feature type="transmembrane region" description="Helical" evidence="6">
    <location>
        <begin position="264"/>
        <end position="283"/>
    </location>
</feature>
<comment type="subcellular location">
    <subcellularLocation>
        <location evidence="1">Membrane</location>
        <topology evidence="1">Multi-pass membrane protein</topology>
    </subcellularLocation>
</comment>
<keyword evidence="5 6" id="KW-0472">Membrane</keyword>
<sequence length="291" mass="30111">MPRATPPLGDLALTALAPAIWGSTYLVTTELLGGWDSLALALLRALPAGLLLLLLVRQLPQGIWWARALVLGILNFSFFWVMLFISAHRLPGGVAATVGAIQPLFVLLLAAPVLGSTIRPAAVLAALAGMLGVALLVLAPGAALDMWGIAAGLAGAIGMAAGTVLTRKWQPPVSPLTFTAWQLTAGGLVLLPLLLWWHPPLPELSARGAIGLAWLGLIGAAGTYILWFRGIGRLGPGVVAPLGLLSPVSAVLLGWMVLGQTLSPVQMLGMAVVIGSIVASQFLQPATGRRD</sequence>
<comment type="similarity">
    <text evidence="2">Belongs to the EamA transporter family.</text>
</comment>
<evidence type="ECO:0000313" key="8">
    <source>
        <dbReference type="EMBL" id="WPB86749.1"/>
    </source>
</evidence>
<protein>
    <submittedName>
        <fullName evidence="8">EamA family transporter</fullName>
    </submittedName>
</protein>
<dbReference type="PANTHER" id="PTHR32322:SF2">
    <property type="entry name" value="EAMA DOMAIN-CONTAINING PROTEIN"/>
    <property type="match status" value="1"/>
</dbReference>
<evidence type="ECO:0000256" key="6">
    <source>
        <dbReference type="SAM" id="Phobius"/>
    </source>
</evidence>
<dbReference type="InterPro" id="IPR000620">
    <property type="entry name" value="EamA_dom"/>
</dbReference>
<keyword evidence="3 6" id="KW-0812">Transmembrane</keyword>
<accession>A0ABZ0PLY4</accession>
<feature type="domain" description="EamA" evidence="7">
    <location>
        <begin position="146"/>
        <end position="278"/>
    </location>
</feature>
<dbReference type="Proteomes" id="UP001305521">
    <property type="component" value="Chromosome"/>
</dbReference>
<feature type="transmembrane region" description="Helical" evidence="6">
    <location>
        <begin position="209"/>
        <end position="227"/>
    </location>
</feature>
<dbReference type="Pfam" id="PF00892">
    <property type="entry name" value="EamA"/>
    <property type="match status" value="2"/>
</dbReference>
<feature type="transmembrane region" description="Helical" evidence="6">
    <location>
        <begin position="38"/>
        <end position="56"/>
    </location>
</feature>
<feature type="transmembrane region" description="Helical" evidence="6">
    <location>
        <begin position="178"/>
        <end position="197"/>
    </location>
</feature>
<keyword evidence="9" id="KW-1185">Reference proteome</keyword>
<evidence type="ECO:0000256" key="4">
    <source>
        <dbReference type="ARBA" id="ARBA00022989"/>
    </source>
</evidence>
<gene>
    <name evidence="8" type="ORF">R9Z33_07675</name>
</gene>
<keyword evidence="4 6" id="KW-1133">Transmembrane helix</keyword>
<dbReference type="Gene3D" id="1.10.3730.20">
    <property type="match status" value="1"/>
</dbReference>
<evidence type="ECO:0000259" key="7">
    <source>
        <dbReference type="Pfam" id="PF00892"/>
    </source>
</evidence>
<evidence type="ECO:0000313" key="9">
    <source>
        <dbReference type="Proteomes" id="UP001305521"/>
    </source>
</evidence>
<feature type="transmembrane region" description="Helical" evidence="6">
    <location>
        <begin position="121"/>
        <end position="140"/>
    </location>
</feature>
<reference evidence="8 9" key="1">
    <citation type="submission" date="2023-11" db="EMBL/GenBank/DDBJ databases">
        <title>Arctic aerobic anoxygenic photoheterotroph Sediminicoccus rosea KRV36 adapts its photosynthesis to long days of polar summer.</title>
        <authorList>
            <person name="Tomasch J."/>
            <person name="Kopejtka K."/>
            <person name="Bily T."/>
            <person name="Gardiner A.T."/>
            <person name="Gardian Z."/>
            <person name="Shivaramu S."/>
            <person name="Koblizek M."/>
            <person name="Engelhardt F."/>
            <person name="Kaftan D."/>
        </authorList>
    </citation>
    <scope>NUCLEOTIDE SEQUENCE [LARGE SCALE GENOMIC DNA]</scope>
    <source>
        <strain evidence="8 9">R-30</strain>
    </source>
</reference>
<dbReference type="PANTHER" id="PTHR32322">
    <property type="entry name" value="INNER MEMBRANE TRANSPORTER"/>
    <property type="match status" value="1"/>
</dbReference>
<feature type="domain" description="EamA" evidence="7">
    <location>
        <begin position="13"/>
        <end position="137"/>
    </location>
</feature>
<feature type="transmembrane region" description="Helical" evidence="6">
    <location>
        <begin position="146"/>
        <end position="166"/>
    </location>
</feature>
<evidence type="ECO:0000256" key="1">
    <source>
        <dbReference type="ARBA" id="ARBA00004141"/>
    </source>
</evidence>
<evidence type="ECO:0000256" key="5">
    <source>
        <dbReference type="ARBA" id="ARBA00023136"/>
    </source>
</evidence>
<feature type="transmembrane region" description="Helical" evidence="6">
    <location>
        <begin position="68"/>
        <end position="87"/>
    </location>
</feature>
<evidence type="ECO:0000256" key="3">
    <source>
        <dbReference type="ARBA" id="ARBA00022692"/>
    </source>
</evidence>
<dbReference type="InterPro" id="IPR050638">
    <property type="entry name" value="AA-Vitamin_Transporters"/>
</dbReference>
<dbReference type="RefSeq" id="WP_318650717.1">
    <property type="nucleotide sequence ID" value="NZ_CP137852.1"/>
</dbReference>
<feature type="transmembrane region" description="Helical" evidence="6">
    <location>
        <begin position="239"/>
        <end position="258"/>
    </location>
</feature>
<name>A0ABZ0PLY4_9PROT</name>
<evidence type="ECO:0000256" key="2">
    <source>
        <dbReference type="ARBA" id="ARBA00007362"/>
    </source>
</evidence>
<dbReference type="SUPFAM" id="SSF103481">
    <property type="entry name" value="Multidrug resistance efflux transporter EmrE"/>
    <property type="match status" value="2"/>
</dbReference>
<proteinExistence type="inferred from homology"/>
<feature type="transmembrane region" description="Helical" evidence="6">
    <location>
        <begin position="93"/>
        <end position="114"/>
    </location>
</feature>